<name>A0A2G9SBG8_AQUCT</name>
<dbReference type="GO" id="GO:0046872">
    <property type="term" value="F:metal ion binding"/>
    <property type="evidence" value="ECO:0007669"/>
    <property type="project" value="InterPro"/>
</dbReference>
<evidence type="ECO:0000313" key="2">
    <source>
        <dbReference type="EMBL" id="PIO37482.1"/>
    </source>
</evidence>
<evidence type="ECO:0000259" key="1">
    <source>
        <dbReference type="SMART" id="SM00477"/>
    </source>
</evidence>
<dbReference type="InterPro" id="IPR020821">
    <property type="entry name" value="ENPP1-3/EXOG-like_nuc-like"/>
</dbReference>
<dbReference type="EMBL" id="KV926876">
    <property type="protein sequence ID" value="PIO37482.1"/>
    <property type="molecule type" value="Genomic_DNA"/>
</dbReference>
<dbReference type="InterPro" id="IPR044925">
    <property type="entry name" value="His-Me_finger_sf"/>
</dbReference>
<dbReference type="AlphaFoldDB" id="A0A2G9SBG8"/>
<evidence type="ECO:0000313" key="3">
    <source>
        <dbReference type="Proteomes" id="UP000228934"/>
    </source>
</evidence>
<accession>A0A2G9SBG8</accession>
<dbReference type="GO" id="GO:0016787">
    <property type="term" value="F:hydrolase activity"/>
    <property type="evidence" value="ECO:0007669"/>
    <property type="project" value="InterPro"/>
</dbReference>
<dbReference type="OrthoDB" id="415411at2759"/>
<dbReference type="SMART" id="SM00477">
    <property type="entry name" value="NUC"/>
    <property type="match status" value="1"/>
</dbReference>
<proteinExistence type="predicted"/>
<feature type="domain" description="ENPP1-3/EXOG-like endonuclease/phosphodiesterase" evidence="1">
    <location>
        <begin position="1"/>
        <end position="135"/>
    </location>
</feature>
<dbReference type="Pfam" id="PF01223">
    <property type="entry name" value="Endonuclease_NS"/>
    <property type="match status" value="1"/>
</dbReference>
<keyword evidence="3" id="KW-1185">Reference proteome</keyword>
<dbReference type="SUPFAM" id="SSF54060">
    <property type="entry name" value="His-Me finger endonucleases"/>
    <property type="match status" value="1"/>
</dbReference>
<dbReference type="InterPro" id="IPR044929">
    <property type="entry name" value="DNA/RNA_non-sp_Endonuclease_sf"/>
</dbReference>
<dbReference type="InterPro" id="IPR001604">
    <property type="entry name" value="Endo_G_ENPP1-like_dom"/>
</dbReference>
<protein>
    <recommendedName>
        <fullName evidence="1">ENPP1-3/EXOG-like endonuclease/phosphodiesterase domain-containing protein</fullName>
    </recommendedName>
</protein>
<organism evidence="2 3">
    <name type="scientific">Aquarana catesbeiana</name>
    <name type="common">American bullfrog</name>
    <name type="synonym">Rana catesbeiana</name>
    <dbReference type="NCBI Taxonomy" id="8400"/>
    <lineage>
        <taxon>Eukaryota</taxon>
        <taxon>Metazoa</taxon>
        <taxon>Chordata</taxon>
        <taxon>Craniata</taxon>
        <taxon>Vertebrata</taxon>
        <taxon>Euteleostomi</taxon>
        <taxon>Amphibia</taxon>
        <taxon>Batrachia</taxon>
        <taxon>Anura</taxon>
        <taxon>Neobatrachia</taxon>
        <taxon>Ranoidea</taxon>
        <taxon>Ranidae</taxon>
        <taxon>Aquarana</taxon>
    </lineage>
</organism>
<sequence length="135" mass="15293">MSYGFLFPPQLSSSADARYDAFLITNVVPIYPAFKKIWNHLQRVLVKRYASERNGINVITGPIFDYDYDGLYDTSDKIKTFVDGSIPVPTHYFCIVTSCLDYNQPADNCDGRLSVMAFIIPHRPDNDESCNVSPI</sequence>
<dbReference type="Gene3D" id="3.40.570.10">
    <property type="entry name" value="Extracellular Endonuclease, subunit A"/>
    <property type="match status" value="1"/>
</dbReference>
<gene>
    <name evidence="2" type="ORF">AB205_0000640</name>
</gene>
<reference evidence="3" key="1">
    <citation type="journal article" date="2017" name="Nat. Commun.">
        <title>The North American bullfrog draft genome provides insight into hormonal regulation of long noncoding RNA.</title>
        <authorList>
            <person name="Hammond S.A."/>
            <person name="Warren R.L."/>
            <person name="Vandervalk B.P."/>
            <person name="Kucuk E."/>
            <person name="Khan H."/>
            <person name="Gibb E.A."/>
            <person name="Pandoh P."/>
            <person name="Kirk H."/>
            <person name="Zhao Y."/>
            <person name="Jones M."/>
            <person name="Mungall A.J."/>
            <person name="Coope R."/>
            <person name="Pleasance S."/>
            <person name="Moore R.A."/>
            <person name="Holt R.A."/>
            <person name="Round J.M."/>
            <person name="Ohora S."/>
            <person name="Walle B.V."/>
            <person name="Veldhoen N."/>
            <person name="Helbing C.C."/>
            <person name="Birol I."/>
        </authorList>
    </citation>
    <scope>NUCLEOTIDE SEQUENCE [LARGE SCALE GENOMIC DNA]</scope>
</reference>
<dbReference type="Proteomes" id="UP000228934">
    <property type="component" value="Unassembled WGS sequence"/>
</dbReference>
<dbReference type="GO" id="GO:0003676">
    <property type="term" value="F:nucleic acid binding"/>
    <property type="evidence" value="ECO:0007669"/>
    <property type="project" value="InterPro"/>
</dbReference>